<evidence type="ECO:0000256" key="1">
    <source>
        <dbReference type="ARBA" id="ARBA00022679"/>
    </source>
</evidence>
<sequence length="391" mass="42343">MLTSRPLEGITVVEFGHSVAAPYAGLILGELGADVIKVENADGGDYARGWGPPFWEGTSVMYQVLNRSKSSVSLDLKDRISGGKLHDYIVEKADVVIHNMKFGAMERLGFGSDTFVEKRPDLIYCNCGAFGNVGPLRDRPGYDPLLQAFSGLMSMMGEEGRPPVRVAVSIIDMGMGLWAAIGILAALNERNRTGNGGRVDTSLLETALGWLTVPFGNFLASGELPRKEGSGAVQIVPYQAFIARDGEIMILAGNDGLFRKLAQAIGRPDLTTDPRFMTNAGRVENRAVLLPILQKVLLDRDVAHWERLLLEAGVPHSPIQTLDQVLAHPQIEALSMLQESPDKKLRIMGLPLSFDGVRPEFTVRAPAQGQHNELVDVRPLAAEKVDAAIGG</sequence>
<comment type="caution">
    <text evidence="2">The sequence shown here is derived from an EMBL/GenBank/DDBJ whole genome shotgun (WGS) entry which is preliminary data.</text>
</comment>
<organism evidence="2 3">
    <name type="scientific">Sphingomonas populi</name>
    <dbReference type="NCBI Taxonomy" id="2484750"/>
    <lineage>
        <taxon>Bacteria</taxon>
        <taxon>Pseudomonadati</taxon>
        <taxon>Pseudomonadota</taxon>
        <taxon>Alphaproteobacteria</taxon>
        <taxon>Sphingomonadales</taxon>
        <taxon>Sphingomonadaceae</taxon>
        <taxon>Sphingomonas</taxon>
    </lineage>
</organism>
<dbReference type="InterPro" id="IPR044855">
    <property type="entry name" value="CoA-Trfase_III_dom3_sf"/>
</dbReference>
<dbReference type="AlphaFoldDB" id="A0A4V2DC87"/>
<evidence type="ECO:0000313" key="3">
    <source>
        <dbReference type="Proteomes" id="UP000292085"/>
    </source>
</evidence>
<dbReference type="Pfam" id="PF02515">
    <property type="entry name" value="CoA_transf_3"/>
    <property type="match status" value="1"/>
</dbReference>
<dbReference type="Gene3D" id="3.30.1540.10">
    <property type="entry name" value="formyl-coa transferase, domain 3"/>
    <property type="match status" value="1"/>
</dbReference>
<dbReference type="SUPFAM" id="SSF89796">
    <property type="entry name" value="CoA-transferase family III (CaiB/BaiF)"/>
    <property type="match status" value="1"/>
</dbReference>
<dbReference type="Proteomes" id="UP000292085">
    <property type="component" value="Unassembled WGS sequence"/>
</dbReference>
<dbReference type="GO" id="GO:0008410">
    <property type="term" value="F:CoA-transferase activity"/>
    <property type="evidence" value="ECO:0007669"/>
    <property type="project" value="TreeGrafter"/>
</dbReference>
<reference evidence="2 3" key="1">
    <citation type="submission" date="2019-02" db="EMBL/GenBank/DDBJ databases">
        <authorList>
            <person name="Li Y."/>
        </authorList>
    </citation>
    <scope>NUCLEOTIDE SEQUENCE [LARGE SCALE GENOMIC DNA]</scope>
    <source>
        <strain evidence="2 3">3-7</strain>
    </source>
</reference>
<dbReference type="Gene3D" id="3.40.50.10540">
    <property type="entry name" value="Crotonobetainyl-coa:carnitine coa-transferase, domain 1"/>
    <property type="match status" value="1"/>
</dbReference>
<name>A0A4V2DC87_9SPHN</name>
<evidence type="ECO:0000313" key="2">
    <source>
        <dbReference type="EMBL" id="RZF60628.1"/>
    </source>
</evidence>
<dbReference type="OrthoDB" id="5720311at2"/>
<keyword evidence="3" id="KW-1185">Reference proteome</keyword>
<dbReference type="InterPro" id="IPR023606">
    <property type="entry name" value="CoA-Trfase_III_dom_1_sf"/>
</dbReference>
<accession>A0A4V2DC87</accession>
<dbReference type="RefSeq" id="WP_130160250.1">
    <property type="nucleotide sequence ID" value="NZ_SGIS01000059.1"/>
</dbReference>
<dbReference type="InterPro" id="IPR050483">
    <property type="entry name" value="CoA-transferase_III_domain"/>
</dbReference>
<dbReference type="EMBL" id="SGIS01000059">
    <property type="protein sequence ID" value="RZF60628.1"/>
    <property type="molecule type" value="Genomic_DNA"/>
</dbReference>
<keyword evidence="1 2" id="KW-0808">Transferase</keyword>
<dbReference type="PANTHER" id="PTHR48207">
    <property type="entry name" value="SUCCINATE--HYDROXYMETHYLGLUTARATE COA-TRANSFERASE"/>
    <property type="match status" value="1"/>
</dbReference>
<dbReference type="PANTHER" id="PTHR48207:SF3">
    <property type="entry name" value="SUCCINATE--HYDROXYMETHYLGLUTARATE COA-TRANSFERASE"/>
    <property type="match status" value="1"/>
</dbReference>
<gene>
    <name evidence="2" type="ORF">EWE75_22120</name>
</gene>
<protein>
    <submittedName>
        <fullName evidence="2">CoA transferase</fullName>
    </submittedName>
</protein>
<dbReference type="InterPro" id="IPR003673">
    <property type="entry name" value="CoA-Trfase_fam_III"/>
</dbReference>
<proteinExistence type="predicted"/>